<reference evidence="1" key="1">
    <citation type="submission" date="2019-10" db="EMBL/GenBank/DDBJ databases">
        <authorList>
            <consortium name="DOE Joint Genome Institute"/>
            <person name="Kuo A."/>
            <person name="Miyauchi S."/>
            <person name="Kiss E."/>
            <person name="Drula E."/>
            <person name="Kohler A."/>
            <person name="Sanchez-Garcia M."/>
            <person name="Andreopoulos B."/>
            <person name="Barry K.W."/>
            <person name="Bonito G."/>
            <person name="Buee M."/>
            <person name="Carver A."/>
            <person name="Chen C."/>
            <person name="Cichocki N."/>
            <person name="Clum A."/>
            <person name="Culley D."/>
            <person name="Crous P.W."/>
            <person name="Fauchery L."/>
            <person name="Girlanda M."/>
            <person name="Hayes R."/>
            <person name="Keri Z."/>
            <person name="LaButti K."/>
            <person name="Lipzen A."/>
            <person name="Lombard V."/>
            <person name="Magnuson J."/>
            <person name="Maillard F."/>
            <person name="Morin E."/>
            <person name="Murat C."/>
            <person name="Nolan M."/>
            <person name="Ohm R."/>
            <person name="Pangilinan J."/>
            <person name="Pereira M."/>
            <person name="Perotto S."/>
            <person name="Peter M."/>
            <person name="Riley R."/>
            <person name="Sitrit Y."/>
            <person name="Stielow B."/>
            <person name="Szollosi G."/>
            <person name="Zifcakova L."/>
            <person name="Stursova M."/>
            <person name="Spatafora J.W."/>
            <person name="Tedersoo L."/>
            <person name="Vaario L.-M."/>
            <person name="Yamada A."/>
            <person name="Yan M."/>
            <person name="Wang P."/>
            <person name="Xu J."/>
            <person name="Bruns T."/>
            <person name="Baldrian P."/>
            <person name="Vilgalys R."/>
            <person name="Henrissat B."/>
            <person name="Grigoriev I.V."/>
            <person name="Hibbett D."/>
            <person name="Nagy L.G."/>
            <person name="Martin F.M."/>
        </authorList>
    </citation>
    <scope>NUCLEOTIDE SEQUENCE</scope>
    <source>
        <strain evidence="1">Prilba</strain>
    </source>
</reference>
<evidence type="ECO:0000313" key="2">
    <source>
        <dbReference type="Proteomes" id="UP000759537"/>
    </source>
</evidence>
<evidence type="ECO:0000313" key="1">
    <source>
        <dbReference type="EMBL" id="KAF8466496.1"/>
    </source>
</evidence>
<comment type="caution">
    <text evidence="1">The sequence shown here is derived from an EMBL/GenBank/DDBJ whole genome shotgun (WGS) entry which is preliminary data.</text>
</comment>
<reference evidence="1" key="2">
    <citation type="journal article" date="2020" name="Nat. Commun.">
        <title>Large-scale genome sequencing of mycorrhizal fungi provides insights into the early evolution of symbiotic traits.</title>
        <authorList>
            <person name="Miyauchi S."/>
            <person name="Kiss E."/>
            <person name="Kuo A."/>
            <person name="Drula E."/>
            <person name="Kohler A."/>
            <person name="Sanchez-Garcia M."/>
            <person name="Morin E."/>
            <person name="Andreopoulos B."/>
            <person name="Barry K.W."/>
            <person name="Bonito G."/>
            <person name="Buee M."/>
            <person name="Carver A."/>
            <person name="Chen C."/>
            <person name="Cichocki N."/>
            <person name="Clum A."/>
            <person name="Culley D."/>
            <person name="Crous P.W."/>
            <person name="Fauchery L."/>
            <person name="Girlanda M."/>
            <person name="Hayes R.D."/>
            <person name="Keri Z."/>
            <person name="LaButti K."/>
            <person name="Lipzen A."/>
            <person name="Lombard V."/>
            <person name="Magnuson J."/>
            <person name="Maillard F."/>
            <person name="Murat C."/>
            <person name="Nolan M."/>
            <person name="Ohm R.A."/>
            <person name="Pangilinan J."/>
            <person name="Pereira M.F."/>
            <person name="Perotto S."/>
            <person name="Peter M."/>
            <person name="Pfister S."/>
            <person name="Riley R."/>
            <person name="Sitrit Y."/>
            <person name="Stielow J.B."/>
            <person name="Szollosi G."/>
            <person name="Zifcakova L."/>
            <person name="Stursova M."/>
            <person name="Spatafora J.W."/>
            <person name="Tedersoo L."/>
            <person name="Vaario L.M."/>
            <person name="Yamada A."/>
            <person name="Yan M."/>
            <person name="Wang P."/>
            <person name="Xu J."/>
            <person name="Bruns T."/>
            <person name="Baldrian P."/>
            <person name="Vilgalys R."/>
            <person name="Dunand C."/>
            <person name="Henrissat B."/>
            <person name="Grigoriev I.V."/>
            <person name="Hibbett D."/>
            <person name="Nagy L.G."/>
            <person name="Martin F.M."/>
        </authorList>
    </citation>
    <scope>NUCLEOTIDE SEQUENCE</scope>
    <source>
        <strain evidence="1">Prilba</strain>
    </source>
</reference>
<proteinExistence type="predicted"/>
<organism evidence="1 2">
    <name type="scientific">Russula ochroleuca</name>
    <dbReference type="NCBI Taxonomy" id="152965"/>
    <lineage>
        <taxon>Eukaryota</taxon>
        <taxon>Fungi</taxon>
        <taxon>Dikarya</taxon>
        <taxon>Basidiomycota</taxon>
        <taxon>Agaricomycotina</taxon>
        <taxon>Agaricomycetes</taxon>
        <taxon>Russulales</taxon>
        <taxon>Russulaceae</taxon>
        <taxon>Russula</taxon>
    </lineage>
</organism>
<keyword evidence="2" id="KW-1185">Reference proteome</keyword>
<protein>
    <submittedName>
        <fullName evidence="1">Uncharacterized protein</fullName>
    </submittedName>
</protein>
<name>A0A9P5JVE3_9AGAM</name>
<dbReference type="AlphaFoldDB" id="A0A9P5JVE3"/>
<dbReference type="EMBL" id="WHVB01000041">
    <property type="protein sequence ID" value="KAF8466496.1"/>
    <property type="molecule type" value="Genomic_DNA"/>
</dbReference>
<accession>A0A9P5JVE3</accession>
<dbReference type="Proteomes" id="UP000759537">
    <property type="component" value="Unassembled WGS sequence"/>
</dbReference>
<sequence>MFDIALNELCLSERCPTSGAKTSHRPTSTSFHLPRHTSFTVTCPTSHAIRFIFSLSPAPALTFRLASLASLSTLACALLASLCPSFFFSPWLLSLPILSSGSRLLRCPSLASSRTFTPCCIPSSTSVHAAILVYALAATSLFSMEPNHLRRRRS</sequence>
<gene>
    <name evidence="1" type="ORF">DFH94DRAFT_345071</name>
</gene>